<keyword evidence="2" id="KW-0812">Transmembrane</keyword>
<evidence type="ECO:0000256" key="1">
    <source>
        <dbReference type="SAM" id="MobiDB-lite"/>
    </source>
</evidence>
<reference evidence="4 6" key="2">
    <citation type="submission" date="2021-03" db="EMBL/GenBank/DDBJ databases">
        <title>Genome sequencing of Bifidobacterium imperatoris JCM 32708.</title>
        <authorList>
            <person name="Kim J."/>
        </authorList>
    </citation>
    <scope>NUCLEOTIDE SEQUENCE [LARGE SCALE GENOMIC DNA]</scope>
    <source>
        <strain evidence="4 6">JCM 32708</strain>
    </source>
</reference>
<dbReference type="EMBL" id="NMWV01000011">
    <property type="protein sequence ID" value="PLS25004.1"/>
    <property type="molecule type" value="Genomic_DNA"/>
</dbReference>
<protein>
    <recommendedName>
        <fullName evidence="7">Phage minor structural protein</fullName>
    </recommendedName>
</protein>
<keyword evidence="6" id="KW-1185">Reference proteome</keyword>
<keyword evidence="2" id="KW-1133">Transmembrane helix</keyword>
<evidence type="ECO:0000313" key="6">
    <source>
        <dbReference type="Proteomes" id="UP000663067"/>
    </source>
</evidence>
<evidence type="ECO:0008006" key="7">
    <source>
        <dbReference type="Google" id="ProtNLM"/>
    </source>
</evidence>
<dbReference type="EMBL" id="CP071591">
    <property type="protein sequence ID" value="QSY58638.1"/>
    <property type="molecule type" value="Genomic_DNA"/>
</dbReference>
<accession>A0A2N5ISS1</accession>
<organism evidence="3 5">
    <name type="scientific">Bifidobacterium imperatoris</name>
    <dbReference type="NCBI Taxonomy" id="2020965"/>
    <lineage>
        <taxon>Bacteria</taxon>
        <taxon>Bacillati</taxon>
        <taxon>Actinomycetota</taxon>
        <taxon>Actinomycetes</taxon>
        <taxon>Bifidobacteriales</taxon>
        <taxon>Bifidobacteriaceae</taxon>
        <taxon>Bifidobacterium</taxon>
    </lineage>
</organism>
<evidence type="ECO:0000313" key="4">
    <source>
        <dbReference type="EMBL" id="QSY58638.1"/>
    </source>
</evidence>
<proteinExistence type="predicted"/>
<evidence type="ECO:0000313" key="3">
    <source>
        <dbReference type="EMBL" id="PLS25004.1"/>
    </source>
</evidence>
<dbReference type="Proteomes" id="UP000234855">
    <property type="component" value="Unassembled WGS sequence"/>
</dbReference>
<reference evidence="3 5" key="1">
    <citation type="submission" date="2017-07" db="EMBL/GenBank/DDBJ databases">
        <title>Bifidobacterium novel species.</title>
        <authorList>
            <person name="Lugli G.A."/>
            <person name="Milani C."/>
            <person name="Duranti S."/>
            <person name="Mangifesta M."/>
        </authorList>
    </citation>
    <scope>NUCLEOTIDE SEQUENCE [LARGE SCALE GENOMIC DNA]</scope>
    <source>
        <strain evidence="3 5">45</strain>
    </source>
</reference>
<evidence type="ECO:0000256" key="2">
    <source>
        <dbReference type="SAM" id="Phobius"/>
    </source>
</evidence>
<gene>
    <name evidence="4" type="ORF">BLI708_05110</name>
    <name evidence="3" type="ORF">Tam1G_0860</name>
</gene>
<feature type="region of interest" description="Disordered" evidence="1">
    <location>
        <begin position="87"/>
        <end position="107"/>
    </location>
</feature>
<dbReference type="RefSeq" id="WP_101625613.1">
    <property type="nucleotide sequence ID" value="NZ_CP071591.1"/>
</dbReference>
<dbReference type="AlphaFoldDB" id="A0A2N5ISS1"/>
<feature type="transmembrane region" description="Helical" evidence="2">
    <location>
        <begin position="6"/>
        <end position="28"/>
    </location>
</feature>
<evidence type="ECO:0000313" key="5">
    <source>
        <dbReference type="Proteomes" id="UP000234855"/>
    </source>
</evidence>
<dbReference type="Proteomes" id="UP000663067">
    <property type="component" value="Chromosome"/>
</dbReference>
<keyword evidence="2" id="KW-0472">Membrane</keyword>
<name>A0A2N5ISS1_9BIFI</name>
<sequence>MNPIAQQLTVWAATGIIGAIAGYAIAWCRSRIKRDGAMDVGVRVLLLCELERQQRELVAGGATADNETKARAQTVYDAYHQLGGNGHGTQVNNDIQNMPIAPKKPQV</sequence>